<dbReference type="SMART" id="SM00849">
    <property type="entry name" value="Lactamase_B"/>
    <property type="match status" value="1"/>
</dbReference>
<dbReference type="GO" id="GO:0004527">
    <property type="term" value="F:exonuclease activity"/>
    <property type="evidence" value="ECO:0007669"/>
    <property type="project" value="UniProtKB-KW"/>
</dbReference>
<evidence type="ECO:0000313" key="4">
    <source>
        <dbReference type="EMBL" id="RKQ63924.1"/>
    </source>
</evidence>
<dbReference type="InterPro" id="IPR050698">
    <property type="entry name" value="MBL"/>
</dbReference>
<keyword evidence="5" id="KW-1185">Reference proteome</keyword>
<proteinExistence type="predicted"/>
<dbReference type="InterPro" id="IPR022712">
    <property type="entry name" value="Beta_Casp"/>
</dbReference>
<dbReference type="PANTHER" id="PTHR11203">
    <property type="entry name" value="CLEAVAGE AND POLYADENYLATION SPECIFICITY FACTOR FAMILY MEMBER"/>
    <property type="match status" value="1"/>
</dbReference>
<dbReference type="Pfam" id="PF00753">
    <property type="entry name" value="Lactamase_B"/>
    <property type="match status" value="1"/>
</dbReference>
<organism evidence="4 5">
    <name type="scientific">Thermovibrio guaymasensis</name>
    <dbReference type="NCBI Taxonomy" id="240167"/>
    <lineage>
        <taxon>Bacteria</taxon>
        <taxon>Pseudomonadati</taxon>
        <taxon>Aquificota</taxon>
        <taxon>Aquificia</taxon>
        <taxon>Desulfurobacteriales</taxon>
        <taxon>Desulfurobacteriaceae</taxon>
        <taxon>Thermovibrio</taxon>
    </lineage>
</organism>
<dbReference type="GO" id="GO:0004521">
    <property type="term" value="F:RNA endonuclease activity"/>
    <property type="evidence" value="ECO:0007669"/>
    <property type="project" value="TreeGrafter"/>
</dbReference>
<dbReference type="Gene3D" id="3.40.50.10890">
    <property type="match status" value="1"/>
</dbReference>
<dbReference type="AlphaFoldDB" id="A0A420W9G0"/>
<feature type="domain" description="Beta-Casp" evidence="3">
    <location>
        <begin position="242"/>
        <end position="357"/>
    </location>
</feature>
<dbReference type="InterPro" id="IPR001279">
    <property type="entry name" value="Metallo-B-lactamas"/>
</dbReference>
<dbReference type="Pfam" id="PF07521">
    <property type="entry name" value="RMMBL"/>
    <property type="match status" value="1"/>
</dbReference>
<dbReference type="PANTHER" id="PTHR11203:SF37">
    <property type="entry name" value="INTEGRATOR COMPLEX SUBUNIT 11"/>
    <property type="match status" value="1"/>
</dbReference>
<dbReference type="InterPro" id="IPR011108">
    <property type="entry name" value="RMMBL"/>
</dbReference>
<dbReference type="OrthoDB" id="9803916at2"/>
<dbReference type="EMBL" id="RBIE01000001">
    <property type="protein sequence ID" value="RKQ63924.1"/>
    <property type="molecule type" value="Genomic_DNA"/>
</dbReference>
<keyword evidence="1" id="KW-0378">Hydrolase</keyword>
<keyword evidence="4" id="KW-0540">Nuclease</keyword>
<dbReference type="InterPro" id="IPR036866">
    <property type="entry name" value="RibonucZ/Hydroxyglut_hydro"/>
</dbReference>
<name>A0A420W9G0_9BACT</name>
<evidence type="ECO:0000259" key="3">
    <source>
        <dbReference type="SMART" id="SM01027"/>
    </source>
</evidence>
<dbReference type="SMART" id="SM01027">
    <property type="entry name" value="Beta-Casp"/>
    <property type="match status" value="1"/>
</dbReference>
<dbReference type="Pfam" id="PF10996">
    <property type="entry name" value="Beta-Casp"/>
    <property type="match status" value="1"/>
</dbReference>
<keyword evidence="4" id="KW-0269">Exonuclease</keyword>
<dbReference type="Proteomes" id="UP000280881">
    <property type="component" value="Unassembled WGS sequence"/>
</dbReference>
<sequence length="421" mass="48031">MENLFIPIGGGNEIGASCYFYQIGEVKLLIDSGIRFSKREPFPDFEFLKALSPELDAIIVTHAHVDHCGSLHVLSELYPETPIYTTHETAQLLALMVEDAVKVRYINERNSPDLWREYKLLDQALSRIERRDFFDRIKVKDVEVVLYPAGHILGAASVAMFYGEGSLAFHTGDISLTPQETVEGAVLPKGERVELLVSESTYLYARKRFNRERSVEEFFKSVRETVERGGKVLIPAFALGRAQEIILLLSEGMRIGEIPPITVYVDGLAKEVTNIYESLLEREIFNYYVQPAPSYPGISFEEACRENLREADCILSTSGMLMEGTPSFIYGRMISRWRRSSIILSGYMVEESFGYKLLHDKSVLKEFKCQIRKHHFSAHSGGDEIKKLREELSPKKCAFVHGYPGKKEFKEHAHNREVIRF</sequence>
<evidence type="ECO:0000259" key="2">
    <source>
        <dbReference type="SMART" id="SM00849"/>
    </source>
</evidence>
<feature type="domain" description="Metallo-beta-lactamase" evidence="2">
    <location>
        <begin position="15"/>
        <end position="222"/>
    </location>
</feature>
<comment type="caution">
    <text evidence="4">The sequence shown here is derived from an EMBL/GenBank/DDBJ whole genome shotgun (WGS) entry which is preliminary data.</text>
</comment>
<dbReference type="Gene3D" id="3.60.15.10">
    <property type="entry name" value="Ribonuclease Z/Hydroxyacylglutathione hydrolase-like"/>
    <property type="match status" value="1"/>
</dbReference>
<reference evidence="4 5" key="1">
    <citation type="submission" date="2018-10" db="EMBL/GenBank/DDBJ databases">
        <title>Genomic Encyclopedia of Type Strains, Phase IV (KMG-IV): sequencing the most valuable type-strain genomes for metagenomic binning, comparative biology and taxonomic classification.</title>
        <authorList>
            <person name="Goeker M."/>
        </authorList>
    </citation>
    <scope>NUCLEOTIDE SEQUENCE [LARGE SCALE GENOMIC DNA]</scope>
    <source>
        <strain evidence="4 5">DSM 15521</strain>
    </source>
</reference>
<evidence type="ECO:0000313" key="5">
    <source>
        <dbReference type="Proteomes" id="UP000280881"/>
    </source>
</evidence>
<dbReference type="RefSeq" id="WP_121170238.1">
    <property type="nucleotide sequence ID" value="NZ_RBIE01000001.1"/>
</dbReference>
<evidence type="ECO:0000256" key="1">
    <source>
        <dbReference type="ARBA" id="ARBA00022801"/>
    </source>
</evidence>
<accession>A0A420W9G0</accession>
<dbReference type="SUPFAM" id="SSF56281">
    <property type="entry name" value="Metallo-hydrolase/oxidoreductase"/>
    <property type="match status" value="1"/>
</dbReference>
<protein>
    <submittedName>
        <fullName evidence="4">Cft2 family RNA processing exonuclease</fullName>
    </submittedName>
</protein>
<gene>
    <name evidence="4" type="ORF">C7457_0812</name>
</gene>